<evidence type="ECO:0000313" key="2">
    <source>
        <dbReference type="Proteomes" id="UP000321199"/>
    </source>
</evidence>
<name>A0A5B8RX91_9BURK</name>
<dbReference type="EMBL" id="CP042344">
    <property type="protein sequence ID" value="QEA14239.1"/>
    <property type="molecule type" value="Genomic_DNA"/>
</dbReference>
<sequence length="131" mass="14724">MTRHPLFTWLQCSACQQWLPATSEFFAARALSGSLRRFRCRECTARGQLMRPAPGLTQDIDAEHACVRCGQLWPLSSEFFRPLSHHPGQLHSVCRACESEARRASRLHTVSAARESDMIAPLLTGAHFFQG</sequence>
<gene>
    <name evidence="1" type="ORF">FOZ74_15045</name>
</gene>
<dbReference type="Proteomes" id="UP000321199">
    <property type="component" value="Chromosome"/>
</dbReference>
<dbReference type="KEGG" id="cof:FOZ74_15045"/>
<organism evidence="1 2">
    <name type="scientific">Comamonas flocculans</name>
    <dbReference type="NCBI Taxonomy" id="2597701"/>
    <lineage>
        <taxon>Bacteria</taxon>
        <taxon>Pseudomonadati</taxon>
        <taxon>Pseudomonadota</taxon>
        <taxon>Betaproteobacteria</taxon>
        <taxon>Burkholderiales</taxon>
        <taxon>Comamonadaceae</taxon>
        <taxon>Comamonas</taxon>
    </lineage>
</organism>
<dbReference type="AlphaFoldDB" id="A0A5B8RX91"/>
<keyword evidence="2" id="KW-1185">Reference proteome</keyword>
<evidence type="ECO:0000313" key="1">
    <source>
        <dbReference type="EMBL" id="QEA14239.1"/>
    </source>
</evidence>
<proteinExistence type="predicted"/>
<protein>
    <submittedName>
        <fullName evidence="1">Uncharacterized protein</fullName>
    </submittedName>
</protein>
<accession>A0A5B8RX91</accession>
<reference evidence="1 2" key="1">
    <citation type="submission" date="2019-07" db="EMBL/GenBank/DDBJ databases">
        <title>Complete genome sequence of Comamonas sp. NLF 7-7 isolated from livestock.</title>
        <authorList>
            <person name="Kim D.H."/>
            <person name="Kim J.G."/>
        </authorList>
    </citation>
    <scope>NUCLEOTIDE SEQUENCE [LARGE SCALE GENOMIC DNA]</scope>
    <source>
        <strain evidence="1 2">NLF 7-7</strain>
    </source>
</reference>
<dbReference type="RefSeq" id="WP_146913827.1">
    <property type="nucleotide sequence ID" value="NZ_CP042344.1"/>
</dbReference>